<feature type="transmembrane region" description="Helical" evidence="7">
    <location>
        <begin position="172"/>
        <end position="198"/>
    </location>
</feature>
<dbReference type="Pfam" id="PF00034">
    <property type="entry name" value="Cytochrom_C"/>
    <property type="match status" value="1"/>
</dbReference>
<keyword evidence="1" id="KW-0813">Transport</keyword>
<dbReference type="Gene3D" id="3.90.10.10">
    <property type="entry name" value="Cytochrome C3"/>
    <property type="match status" value="2"/>
</dbReference>
<reference evidence="10" key="1">
    <citation type="submission" date="2022-11" db="EMBL/GenBank/DDBJ databases">
        <title>Dyadobacter pollutisoli sp. nov., isolated from plastic dumped soil.</title>
        <authorList>
            <person name="Kim J.M."/>
            <person name="Kim K.R."/>
            <person name="Lee J.K."/>
            <person name="Hao L."/>
            <person name="Jeon C.O."/>
        </authorList>
    </citation>
    <scope>NUCLEOTIDE SEQUENCE</scope>
    <source>
        <strain evidence="10">U1</strain>
    </source>
</reference>
<keyword evidence="7" id="KW-0472">Membrane</keyword>
<keyword evidence="7" id="KW-0812">Transmembrane</keyword>
<protein>
    <submittedName>
        <fullName evidence="10">C-type cytochrome</fullName>
    </submittedName>
</protein>
<dbReference type="SUPFAM" id="SSF46626">
    <property type="entry name" value="Cytochrome c"/>
    <property type="match status" value="1"/>
</dbReference>
<keyword evidence="7" id="KW-1133">Transmembrane helix</keyword>
<evidence type="ECO:0000256" key="1">
    <source>
        <dbReference type="ARBA" id="ARBA00022448"/>
    </source>
</evidence>
<keyword evidence="4" id="KW-0249">Electron transport</keyword>
<dbReference type="EMBL" id="CP112998">
    <property type="protein sequence ID" value="WAC10655.1"/>
    <property type="molecule type" value="Genomic_DNA"/>
</dbReference>
<organism evidence="10 11">
    <name type="scientific">Dyadobacter pollutisoli</name>
    <dbReference type="NCBI Taxonomy" id="2910158"/>
    <lineage>
        <taxon>Bacteria</taxon>
        <taxon>Pseudomonadati</taxon>
        <taxon>Bacteroidota</taxon>
        <taxon>Cytophagia</taxon>
        <taxon>Cytophagales</taxon>
        <taxon>Spirosomataceae</taxon>
        <taxon>Dyadobacter</taxon>
    </lineage>
</organism>
<evidence type="ECO:0000256" key="2">
    <source>
        <dbReference type="ARBA" id="ARBA00022617"/>
    </source>
</evidence>
<keyword evidence="2 6" id="KW-0349">Heme</keyword>
<dbReference type="GO" id="GO:0020037">
    <property type="term" value="F:heme binding"/>
    <property type="evidence" value="ECO:0007669"/>
    <property type="project" value="InterPro"/>
</dbReference>
<dbReference type="KEGG" id="dpf:ON006_23290"/>
<evidence type="ECO:0000256" key="4">
    <source>
        <dbReference type="ARBA" id="ARBA00022982"/>
    </source>
</evidence>
<dbReference type="CDD" id="cd08168">
    <property type="entry name" value="Cytochrom_C3"/>
    <property type="match status" value="1"/>
</dbReference>
<dbReference type="GO" id="GO:0009055">
    <property type="term" value="F:electron transfer activity"/>
    <property type="evidence" value="ECO:0007669"/>
    <property type="project" value="InterPro"/>
</dbReference>
<dbReference type="InterPro" id="IPR036280">
    <property type="entry name" value="Multihaem_cyt_sf"/>
</dbReference>
<accession>A0A9E8N6E2</accession>
<evidence type="ECO:0000313" key="11">
    <source>
        <dbReference type="Proteomes" id="UP001164653"/>
    </source>
</evidence>
<proteinExistence type="predicted"/>
<evidence type="ECO:0000259" key="9">
    <source>
        <dbReference type="PROSITE" id="PS51007"/>
    </source>
</evidence>
<sequence length="427" mass="45992">MNIPFRKDAKFCSFFSYSKTFVAIAIALLLSVPNLVFAQDSTAAAPAGGGDAAKGETIFKNNCAQCHAPTDERVVGPGLKGASSRHDFAWLSKWVRNSQAVIASGDPYAVKIYNEYAKAQMTSFPNLSDDDIKGIFAYVDKAATAAPATAAAGGGAAASASGDEKGGAPSDLFVIVLAALVVVMVLVLGVLLVIVSLLSKAVTGETEEAGKPDFMTRFGASLKKISTDPAIRSATLWIFVLLVLKATIDGAYSVGVQQGYAPKQPITFSHKLHAGEYKIDCNYCHTGVNRGKSAHIPSANICMNCHGVIKKESPEIQKIYTSIENNQPIEWVRVHNLPDLAYFNHAQHVNVGGLECQNCHGEVEKMEVIQQRSSLTMGWCIDCHRKTEVNTKDNQYYDKLVQLHASESKEALKVADIGGLECSKCHY</sequence>
<name>A0A9E8N6E2_9BACT</name>
<dbReference type="InterPro" id="IPR020942">
    <property type="entry name" value="Cyt_c_III_dom"/>
</dbReference>
<evidence type="ECO:0000256" key="3">
    <source>
        <dbReference type="ARBA" id="ARBA00022723"/>
    </source>
</evidence>
<dbReference type="GO" id="GO:0046872">
    <property type="term" value="F:metal ion binding"/>
    <property type="evidence" value="ECO:0007669"/>
    <property type="project" value="UniProtKB-KW"/>
</dbReference>
<evidence type="ECO:0000256" key="6">
    <source>
        <dbReference type="PROSITE-ProRule" id="PRU00433"/>
    </source>
</evidence>
<dbReference type="PROSITE" id="PS51007">
    <property type="entry name" value="CYTC"/>
    <property type="match status" value="1"/>
</dbReference>
<dbReference type="PANTHER" id="PTHR39425:SF1">
    <property type="entry name" value="CYTOCHROME C7-LIKE DOMAIN-CONTAINING PROTEIN"/>
    <property type="match status" value="1"/>
</dbReference>
<gene>
    <name evidence="10" type="ORF">ON006_23290</name>
</gene>
<keyword evidence="8" id="KW-0732">Signal</keyword>
<evidence type="ECO:0000256" key="8">
    <source>
        <dbReference type="SAM" id="SignalP"/>
    </source>
</evidence>
<dbReference type="AlphaFoldDB" id="A0A9E8N6E2"/>
<dbReference type="RefSeq" id="WP_244822424.1">
    <property type="nucleotide sequence ID" value="NZ_CP112998.1"/>
</dbReference>
<dbReference type="PANTHER" id="PTHR39425">
    <property type="entry name" value="LIPOPROTEIN CYTOCHROME C"/>
    <property type="match status" value="1"/>
</dbReference>
<evidence type="ECO:0000256" key="5">
    <source>
        <dbReference type="ARBA" id="ARBA00023004"/>
    </source>
</evidence>
<dbReference type="Pfam" id="PF02085">
    <property type="entry name" value="Cytochrom_CIII"/>
    <property type="match status" value="1"/>
</dbReference>
<feature type="chain" id="PRO_5039250358" evidence="8">
    <location>
        <begin position="39"/>
        <end position="427"/>
    </location>
</feature>
<keyword evidence="5 6" id="KW-0408">Iron</keyword>
<feature type="domain" description="Cytochrome c" evidence="9">
    <location>
        <begin position="50"/>
        <end position="143"/>
    </location>
</feature>
<feature type="signal peptide" evidence="8">
    <location>
        <begin position="1"/>
        <end position="38"/>
    </location>
</feature>
<dbReference type="InterPro" id="IPR009056">
    <property type="entry name" value="Cyt_c-like_dom"/>
</dbReference>
<keyword evidence="3 6" id="KW-0479">Metal-binding</keyword>
<evidence type="ECO:0000256" key="7">
    <source>
        <dbReference type="SAM" id="Phobius"/>
    </source>
</evidence>
<dbReference type="Proteomes" id="UP001164653">
    <property type="component" value="Chromosome"/>
</dbReference>
<evidence type="ECO:0000313" key="10">
    <source>
        <dbReference type="EMBL" id="WAC10655.1"/>
    </source>
</evidence>
<dbReference type="InterPro" id="IPR036909">
    <property type="entry name" value="Cyt_c-like_dom_sf"/>
</dbReference>
<dbReference type="Gene3D" id="1.10.760.10">
    <property type="entry name" value="Cytochrome c-like domain"/>
    <property type="match status" value="1"/>
</dbReference>
<keyword evidence="11" id="KW-1185">Reference proteome</keyword>
<dbReference type="SUPFAM" id="SSF48695">
    <property type="entry name" value="Multiheme cytochromes"/>
    <property type="match status" value="1"/>
</dbReference>